<gene>
    <name evidence="4" type="primary">LOC104756978</name>
</gene>
<evidence type="ECO:0000313" key="3">
    <source>
        <dbReference type="Proteomes" id="UP000694864"/>
    </source>
</evidence>
<organism evidence="3 4">
    <name type="scientific">Camelina sativa</name>
    <name type="common">False flax</name>
    <name type="synonym">Myagrum sativum</name>
    <dbReference type="NCBI Taxonomy" id="90675"/>
    <lineage>
        <taxon>Eukaryota</taxon>
        <taxon>Viridiplantae</taxon>
        <taxon>Streptophyta</taxon>
        <taxon>Embryophyta</taxon>
        <taxon>Tracheophyta</taxon>
        <taxon>Spermatophyta</taxon>
        <taxon>Magnoliopsida</taxon>
        <taxon>eudicotyledons</taxon>
        <taxon>Gunneridae</taxon>
        <taxon>Pentapetalae</taxon>
        <taxon>rosids</taxon>
        <taxon>malvids</taxon>
        <taxon>Brassicales</taxon>
        <taxon>Brassicaceae</taxon>
        <taxon>Camelineae</taxon>
        <taxon>Camelina</taxon>
    </lineage>
</organism>
<feature type="chain" id="PRO_5047197637" evidence="1">
    <location>
        <begin position="29"/>
        <end position="172"/>
    </location>
</feature>
<protein>
    <submittedName>
        <fullName evidence="4">Uncharacterized protein LOC104756978</fullName>
    </submittedName>
</protein>
<name>A0ABM0WYF1_CAMSA</name>
<feature type="signal peptide" evidence="1">
    <location>
        <begin position="1"/>
        <end position="28"/>
    </location>
</feature>
<dbReference type="PANTHER" id="PTHR37183:SF3">
    <property type="entry name" value="(RAPE) HYPOTHETICAL PROTEIN"/>
    <property type="match status" value="1"/>
</dbReference>
<accession>A0ABM0WYF1</accession>
<dbReference type="GeneID" id="104756978"/>
<reference evidence="3" key="1">
    <citation type="journal article" date="2014" name="Nat. Commun.">
        <title>The emerging biofuel crop Camelina sativa retains a highly undifferentiated hexaploid genome structure.</title>
        <authorList>
            <person name="Kagale S."/>
            <person name="Koh C."/>
            <person name="Nixon J."/>
            <person name="Bollina V."/>
            <person name="Clarke W.E."/>
            <person name="Tuteja R."/>
            <person name="Spillane C."/>
            <person name="Robinson S.J."/>
            <person name="Links M.G."/>
            <person name="Clarke C."/>
            <person name="Higgins E.E."/>
            <person name="Huebert T."/>
            <person name="Sharpe A.G."/>
            <person name="Parkin I.A."/>
        </authorList>
    </citation>
    <scope>NUCLEOTIDE SEQUENCE [LARGE SCALE GENOMIC DNA]</scope>
    <source>
        <strain evidence="3">cv. DH55</strain>
    </source>
</reference>
<evidence type="ECO:0000259" key="2">
    <source>
        <dbReference type="Pfam" id="PF26133"/>
    </source>
</evidence>
<reference evidence="4" key="2">
    <citation type="submission" date="2025-08" db="UniProtKB">
        <authorList>
            <consortium name="RefSeq"/>
        </authorList>
    </citation>
    <scope>IDENTIFICATION</scope>
    <source>
        <tissue evidence="4">Leaf</tissue>
    </source>
</reference>
<feature type="domain" description="DUF8039" evidence="2">
    <location>
        <begin position="92"/>
        <end position="171"/>
    </location>
</feature>
<dbReference type="Pfam" id="PF26133">
    <property type="entry name" value="DUF8039"/>
    <property type="match status" value="1"/>
</dbReference>
<evidence type="ECO:0000313" key="4">
    <source>
        <dbReference type="RefSeq" id="XP_010477952.1"/>
    </source>
</evidence>
<keyword evidence="3" id="KW-1185">Reference proteome</keyword>
<sequence>MMKKQVTIVAALLILVALFSNMDMVAEAKLGPGLYRKLGAENCYDACTTGCVNPDNKKLIRCHHKCYVRCGGTGAEKSASPSTGSSSKCAKQKCILLDIDNFGQRVATGRVSSTDPAEKVHFVPLGPNASKVWVEVSKVDGARVWRANSEVEFIADAVGTTVAWPNDKIIFI</sequence>
<dbReference type="PANTHER" id="PTHR37183">
    <property type="entry name" value="PLANT THIONIN FAMILY PROTEIN"/>
    <property type="match status" value="1"/>
</dbReference>
<dbReference type="InterPro" id="IPR058352">
    <property type="entry name" value="DUF8039"/>
</dbReference>
<dbReference type="RefSeq" id="XP_010477952.1">
    <property type="nucleotide sequence ID" value="XM_010479650.1"/>
</dbReference>
<evidence type="ECO:0000256" key="1">
    <source>
        <dbReference type="SAM" id="SignalP"/>
    </source>
</evidence>
<proteinExistence type="predicted"/>
<keyword evidence="1" id="KW-0732">Signal</keyword>
<dbReference type="Proteomes" id="UP000694864">
    <property type="component" value="Chromosome 17"/>
</dbReference>